<dbReference type="Proteomes" id="UP000269693">
    <property type="component" value="Chromosome"/>
</dbReference>
<feature type="domain" description="HTH LytTR-type" evidence="3">
    <location>
        <begin position="140"/>
        <end position="237"/>
    </location>
</feature>
<keyword evidence="5" id="KW-1185">Reference proteome</keyword>
<evidence type="ECO:0000256" key="1">
    <source>
        <dbReference type="PROSITE-ProRule" id="PRU00169"/>
    </source>
</evidence>
<evidence type="ECO:0000259" key="3">
    <source>
        <dbReference type="PROSITE" id="PS50930"/>
    </source>
</evidence>
<dbReference type="Pfam" id="PF00072">
    <property type="entry name" value="Response_reg"/>
    <property type="match status" value="1"/>
</dbReference>
<dbReference type="Gene3D" id="2.40.50.1020">
    <property type="entry name" value="LytTr DNA-binding domain"/>
    <property type="match status" value="1"/>
</dbReference>
<protein>
    <submittedName>
        <fullName evidence="4">DNA-binding response regulator</fullName>
    </submittedName>
</protein>
<reference evidence="4 5" key="1">
    <citation type="submission" date="2018-09" db="EMBL/GenBank/DDBJ databases">
        <title>Insights into the microbiota of Asian seabass (Lates calcarifer) with tenacibaculosis symptoms and description of sp. nov. Tenacibaculum singaporense.</title>
        <authorList>
            <person name="Miyake S."/>
            <person name="Soh M."/>
            <person name="Azman M.N."/>
            <person name="Ngoh S.Y."/>
            <person name="Orban L."/>
            <person name="Seedorf H."/>
        </authorList>
    </citation>
    <scope>NUCLEOTIDE SEQUENCE [LARGE SCALE GENOMIC DNA]</scope>
    <source>
        <strain evidence="4 5">DSM 13764</strain>
    </source>
</reference>
<name>A0ABM7CI72_9FLAO</name>
<evidence type="ECO:0000259" key="2">
    <source>
        <dbReference type="PROSITE" id="PS50110"/>
    </source>
</evidence>
<dbReference type="SUPFAM" id="SSF52172">
    <property type="entry name" value="CheY-like"/>
    <property type="match status" value="1"/>
</dbReference>
<feature type="domain" description="Response regulatory" evidence="2">
    <location>
        <begin position="2"/>
        <end position="115"/>
    </location>
</feature>
<dbReference type="PROSITE" id="PS50930">
    <property type="entry name" value="HTH_LYTTR"/>
    <property type="match status" value="1"/>
</dbReference>
<dbReference type="GO" id="GO:0003677">
    <property type="term" value="F:DNA binding"/>
    <property type="evidence" value="ECO:0007669"/>
    <property type="project" value="UniProtKB-KW"/>
</dbReference>
<dbReference type="EMBL" id="CP032544">
    <property type="protein sequence ID" value="AZJ33506.1"/>
    <property type="molecule type" value="Genomic_DNA"/>
</dbReference>
<dbReference type="InterPro" id="IPR007492">
    <property type="entry name" value="LytTR_DNA-bd_dom"/>
</dbReference>
<keyword evidence="1" id="KW-0597">Phosphoprotein</keyword>
<dbReference type="RefSeq" id="WP_073181897.1">
    <property type="nucleotide sequence ID" value="NZ_CP032544.1"/>
</dbReference>
<dbReference type="InterPro" id="IPR011006">
    <property type="entry name" value="CheY-like_superfamily"/>
</dbReference>
<dbReference type="PROSITE" id="PS50110">
    <property type="entry name" value="RESPONSE_REGULATORY"/>
    <property type="match status" value="1"/>
</dbReference>
<keyword evidence="4" id="KW-0238">DNA-binding</keyword>
<organism evidence="4 5">
    <name type="scientific">Tenacibaculum mesophilum</name>
    <dbReference type="NCBI Taxonomy" id="104268"/>
    <lineage>
        <taxon>Bacteria</taxon>
        <taxon>Pseudomonadati</taxon>
        <taxon>Bacteroidota</taxon>
        <taxon>Flavobacteriia</taxon>
        <taxon>Flavobacteriales</taxon>
        <taxon>Flavobacteriaceae</taxon>
        <taxon>Tenacibaculum</taxon>
    </lineage>
</organism>
<evidence type="ECO:0000313" key="4">
    <source>
        <dbReference type="EMBL" id="AZJ33506.1"/>
    </source>
</evidence>
<gene>
    <name evidence="4" type="ORF">D6200_13395</name>
</gene>
<dbReference type="SMART" id="SM00448">
    <property type="entry name" value="REC"/>
    <property type="match status" value="1"/>
</dbReference>
<dbReference type="SMART" id="SM00850">
    <property type="entry name" value="LytTR"/>
    <property type="match status" value="1"/>
</dbReference>
<feature type="modified residue" description="4-aspartylphosphate" evidence="1">
    <location>
        <position position="54"/>
    </location>
</feature>
<dbReference type="InterPro" id="IPR001789">
    <property type="entry name" value="Sig_transdc_resp-reg_receiver"/>
</dbReference>
<dbReference type="Gene3D" id="3.40.50.2300">
    <property type="match status" value="1"/>
</dbReference>
<proteinExistence type="predicted"/>
<dbReference type="InterPro" id="IPR046947">
    <property type="entry name" value="LytR-like"/>
</dbReference>
<dbReference type="PANTHER" id="PTHR37299">
    <property type="entry name" value="TRANSCRIPTIONAL REGULATOR-RELATED"/>
    <property type="match status" value="1"/>
</dbReference>
<sequence length="245" mass="28284">MKTLIIEDKEYIRKGLRNLLQLLDTEITVLGECESVKDAIVVANACKPELVFLDINLTDGTGFDFLAQTENLNFKVIFITAYEEHALRALKIGAVDYLLKPVDIDELQIALQKVAHLPIDQQKQQVQVAKQAWNNEDSKLILSLHDSFQVIDLNELLFCESDKGYTTFYCSNNKKYMVSKTLKEFEERLCKANFTRPHQSYMVNLKFIDKYDKTGVIHLKCGKKIPVSSRKKEHFLNTFLNWTNN</sequence>
<dbReference type="PANTHER" id="PTHR37299:SF1">
    <property type="entry name" value="STAGE 0 SPORULATION PROTEIN A HOMOLOG"/>
    <property type="match status" value="1"/>
</dbReference>
<evidence type="ECO:0000313" key="5">
    <source>
        <dbReference type="Proteomes" id="UP000269693"/>
    </source>
</evidence>
<accession>A0ABM7CI72</accession>
<dbReference type="Pfam" id="PF04397">
    <property type="entry name" value="LytTR"/>
    <property type="match status" value="1"/>
</dbReference>